<dbReference type="SMART" id="SM00257">
    <property type="entry name" value="LysM"/>
    <property type="match status" value="1"/>
</dbReference>
<dbReference type="GO" id="GO:0008932">
    <property type="term" value="F:lytic endotransglycosylase activity"/>
    <property type="evidence" value="ECO:0007669"/>
    <property type="project" value="TreeGrafter"/>
</dbReference>
<proteinExistence type="predicted"/>
<dbReference type="PANTHER" id="PTHR33734">
    <property type="entry name" value="LYSM DOMAIN-CONTAINING GPI-ANCHORED PROTEIN 2"/>
    <property type="match status" value="1"/>
</dbReference>
<evidence type="ECO:0000313" key="2">
    <source>
        <dbReference type="EMBL" id="ACL74409.1"/>
    </source>
</evidence>
<dbReference type="PANTHER" id="PTHR33734:SF22">
    <property type="entry name" value="MEMBRANE-BOUND LYTIC MUREIN TRANSGLYCOSYLASE D"/>
    <property type="match status" value="1"/>
</dbReference>
<dbReference type="EMBL" id="CP001348">
    <property type="protein sequence ID" value="ACL74409.1"/>
    <property type="molecule type" value="Genomic_DNA"/>
</dbReference>
<dbReference type="RefSeq" id="WP_012634476.1">
    <property type="nucleotide sequence ID" value="NC_011898.1"/>
</dbReference>
<dbReference type="InterPro" id="IPR036779">
    <property type="entry name" value="LysM_dom_sf"/>
</dbReference>
<dbReference type="InterPro" id="IPR024300">
    <property type="entry name" value="SipL_SPOCS_dom"/>
</dbReference>
<dbReference type="AlphaFoldDB" id="B8I3T2"/>
<keyword evidence="3" id="KW-1185">Reference proteome</keyword>
<sequence>MSLELLKQAFKVSNLLGEDTIDNVIENDIIVPDVKPDIAKILLLDGDVFVTGCDTGTDRAVVSGCLLVKILYISEDENRSVKSITTNIPFSYTLDIPGVRSGVKSRAKGTIEHIDYTLLNERKVNIKAIISINCKVTDEIEREISSGITGIDDIQVLKDDIDINTYLGSNKVNFILKEDMELPSTKPSVAEILRNDLKISGKDFKITDGNVVVKGDINIATLYIADDETRSMQYMENELTFTQFIELEDVKEDTSVNVDFDLIDYKIEPFEDSDGENRNLRAEATINIYVTGLCKRSYEVLSDAYSPIIRINLEKQQFSIDETVSENRSQLIVKDTLNFEDFNPEVREIFNVISRCSVSETHLEDEKLNIEGSVLNNVIYLSNDEEQPVFCHSKEIPFKHVVEIKGLKNDMKVDTNVEIEHCNYSMLSSDQVEIRCAIGINARVETNKVIPIINKATEGIIDEKKLLSMPSVIIYIVQPGDSLWKIAKKYSTTVENLLMVNNLNDKDVLMPGQQLLILKRAM</sequence>
<dbReference type="STRING" id="394503.Ccel_0021"/>
<dbReference type="OrthoDB" id="9779340at2"/>
<dbReference type="Pfam" id="PF12673">
    <property type="entry name" value="SipL"/>
    <property type="match status" value="3"/>
</dbReference>
<dbReference type="Proteomes" id="UP000001349">
    <property type="component" value="Chromosome"/>
</dbReference>
<reference evidence="2 3" key="1">
    <citation type="submission" date="2009-01" db="EMBL/GenBank/DDBJ databases">
        <title>Complete sequence of Clostridium cellulolyticum H10.</title>
        <authorList>
            <consortium name="US DOE Joint Genome Institute"/>
            <person name="Lucas S."/>
            <person name="Copeland A."/>
            <person name="Lapidus A."/>
            <person name="Glavina del Rio T."/>
            <person name="Dalin E."/>
            <person name="Tice H."/>
            <person name="Bruce D."/>
            <person name="Goodwin L."/>
            <person name="Pitluck S."/>
            <person name="Chertkov O."/>
            <person name="Saunders E."/>
            <person name="Brettin T."/>
            <person name="Detter J.C."/>
            <person name="Han C."/>
            <person name="Larimer F."/>
            <person name="Land M."/>
            <person name="Hauser L."/>
            <person name="Kyrpides N."/>
            <person name="Ivanova N."/>
            <person name="Zhou J."/>
            <person name="Richardson P."/>
        </authorList>
    </citation>
    <scope>NUCLEOTIDE SEQUENCE [LARGE SCALE GENOMIC DNA]</scope>
    <source>
        <strain evidence="3">ATCC 35319 / DSM 5812 / JCM 6584 / H10</strain>
    </source>
</reference>
<organism evidence="2 3">
    <name type="scientific">Ruminiclostridium cellulolyticum (strain ATCC 35319 / DSM 5812 / JCM 6584 / H10)</name>
    <name type="common">Clostridium cellulolyticum</name>
    <dbReference type="NCBI Taxonomy" id="394503"/>
    <lineage>
        <taxon>Bacteria</taxon>
        <taxon>Bacillati</taxon>
        <taxon>Bacillota</taxon>
        <taxon>Clostridia</taxon>
        <taxon>Eubacteriales</taxon>
        <taxon>Oscillospiraceae</taxon>
        <taxon>Ruminiclostridium</taxon>
    </lineage>
</organism>
<dbReference type="SUPFAM" id="SSF54106">
    <property type="entry name" value="LysM domain"/>
    <property type="match status" value="1"/>
</dbReference>
<evidence type="ECO:0000313" key="3">
    <source>
        <dbReference type="Proteomes" id="UP000001349"/>
    </source>
</evidence>
<dbReference type="InterPro" id="IPR018392">
    <property type="entry name" value="LysM"/>
</dbReference>
<dbReference type="KEGG" id="cce:Ccel_0021"/>
<accession>B8I3T2</accession>
<feature type="domain" description="LysM" evidence="1">
    <location>
        <begin position="473"/>
        <end position="517"/>
    </location>
</feature>
<dbReference type="CDD" id="cd00118">
    <property type="entry name" value="LysM"/>
    <property type="match status" value="1"/>
</dbReference>
<dbReference type="HOGENOM" id="CLU_037106_0_0_9"/>
<dbReference type="Pfam" id="PF01476">
    <property type="entry name" value="LysM"/>
    <property type="match status" value="1"/>
</dbReference>
<dbReference type="eggNOG" id="COG1388">
    <property type="taxonomic scope" value="Bacteria"/>
</dbReference>
<dbReference type="PROSITE" id="PS51782">
    <property type="entry name" value="LYSM"/>
    <property type="match status" value="1"/>
</dbReference>
<protein>
    <submittedName>
        <fullName evidence="2">Peptidoglycan-binding LysM</fullName>
    </submittedName>
</protein>
<evidence type="ECO:0000259" key="1">
    <source>
        <dbReference type="PROSITE" id="PS51782"/>
    </source>
</evidence>
<name>B8I3T2_RUMCH</name>
<gene>
    <name evidence="2" type="ordered locus">Ccel_0021</name>
</gene>
<dbReference type="Gene3D" id="3.10.350.10">
    <property type="entry name" value="LysM domain"/>
    <property type="match status" value="1"/>
</dbReference>